<accession>A0A8H6N0E0</accession>
<proteinExistence type="predicted"/>
<feature type="region of interest" description="Disordered" evidence="1">
    <location>
        <begin position="29"/>
        <end position="64"/>
    </location>
</feature>
<keyword evidence="2" id="KW-0732">Signal</keyword>
<dbReference type="Proteomes" id="UP000652219">
    <property type="component" value="Unassembled WGS sequence"/>
</dbReference>
<organism evidence="3 4">
    <name type="scientific">Colletotrichum sojae</name>
    <dbReference type="NCBI Taxonomy" id="2175907"/>
    <lineage>
        <taxon>Eukaryota</taxon>
        <taxon>Fungi</taxon>
        <taxon>Dikarya</taxon>
        <taxon>Ascomycota</taxon>
        <taxon>Pezizomycotina</taxon>
        <taxon>Sordariomycetes</taxon>
        <taxon>Hypocreomycetidae</taxon>
        <taxon>Glomerellales</taxon>
        <taxon>Glomerellaceae</taxon>
        <taxon>Colletotrichum</taxon>
        <taxon>Colletotrichum orchidearum species complex</taxon>
    </lineage>
</organism>
<reference evidence="3 4" key="1">
    <citation type="journal article" date="2020" name="Phytopathology">
        <title>Genome Sequence Resources of Colletotrichum truncatum, C. plurivorum, C. musicola, and C. sojae: Four Species Pathogenic to Soybean (Glycine max).</title>
        <authorList>
            <person name="Rogerio F."/>
            <person name="Boufleur T.R."/>
            <person name="Ciampi-Guillardi M."/>
            <person name="Sukno S.A."/>
            <person name="Thon M.R."/>
            <person name="Massola Junior N.S."/>
            <person name="Baroncelli R."/>
        </authorList>
    </citation>
    <scope>NUCLEOTIDE SEQUENCE [LARGE SCALE GENOMIC DNA]</scope>
    <source>
        <strain evidence="3 4">LFN0009</strain>
    </source>
</reference>
<evidence type="ECO:0000256" key="2">
    <source>
        <dbReference type="SAM" id="SignalP"/>
    </source>
</evidence>
<protein>
    <recommendedName>
        <fullName evidence="5">Hydrophobin</fullName>
    </recommendedName>
</protein>
<evidence type="ECO:0000313" key="3">
    <source>
        <dbReference type="EMBL" id="KAF6814835.1"/>
    </source>
</evidence>
<feature type="chain" id="PRO_5034022113" description="Hydrophobin" evidence="2">
    <location>
        <begin position="20"/>
        <end position="109"/>
    </location>
</feature>
<evidence type="ECO:0000313" key="4">
    <source>
        <dbReference type="Proteomes" id="UP000652219"/>
    </source>
</evidence>
<dbReference type="AlphaFoldDB" id="A0A8H6N0E0"/>
<gene>
    <name evidence="3" type="ORF">CSOJ01_03846</name>
</gene>
<evidence type="ECO:0000256" key="1">
    <source>
        <dbReference type="SAM" id="MobiDB-lite"/>
    </source>
</evidence>
<dbReference type="EMBL" id="WIGN01000040">
    <property type="protein sequence ID" value="KAF6814835.1"/>
    <property type="molecule type" value="Genomic_DNA"/>
</dbReference>
<sequence>MRVVAASQIIALLAATALALPLDAEQLPLASHQEHPADKSVAAAHPGPSSPGRAQTPPTPESNDLLSTLKSLFADIRKDDLGRACFCANGAVCCSTAGGLDCTQGLCGL</sequence>
<name>A0A8H6N0E0_9PEZI</name>
<comment type="caution">
    <text evidence="3">The sequence shown here is derived from an EMBL/GenBank/DDBJ whole genome shotgun (WGS) entry which is preliminary data.</text>
</comment>
<feature type="signal peptide" evidence="2">
    <location>
        <begin position="1"/>
        <end position="19"/>
    </location>
</feature>
<keyword evidence="4" id="KW-1185">Reference proteome</keyword>
<evidence type="ECO:0008006" key="5">
    <source>
        <dbReference type="Google" id="ProtNLM"/>
    </source>
</evidence>